<evidence type="ECO:0000256" key="6">
    <source>
        <dbReference type="ARBA" id="ARBA00022989"/>
    </source>
</evidence>
<evidence type="ECO:0000256" key="7">
    <source>
        <dbReference type="ARBA" id="ARBA00023053"/>
    </source>
</evidence>
<proteinExistence type="inferred from homology"/>
<keyword evidence="5 12" id="KW-0812">Transmembrane</keyword>
<protein>
    <submittedName>
        <fullName evidence="16">Sodium channel protein Nach-like</fullName>
    </submittedName>
</protein>
<accession>A0ABM1MTE1</accession>
<dbReference type="Gene3D" id="1.10.287.770">
    <property type="entry name" value="YojJ-like"/>
    <property type="match status" value="1"/>
</dbReference>
<dbReference type="PANTHER" id="PTHR11690:SF247">
    <property type="entry name" value="PICKPOCKET 23, ISOFORM C"/>
    <property type="match status" value="1"/>
</dbReference>
<evidence type="ECO:0000256" key="4">
    <source>
        <dbReference type="ARBA" id="ARBA00022461"/>
    </source>
</evidence>
<evidence type="ECO:0000313" key="16">
    <source>
        <dbReference type="RefSeq" id="XP_017777841.1"/>
    </source>
</evidence>
<feature type="transmembrane region" description="Helical" evidence="14">
    <location>
        <begin position="426"/>
        <end position="452"/>
    </location>
</feature>
<evidence type="ECO:0000256" key="14">
    <source>
        <dbReference type="SAM" id="Phobius"/>
    </source>
</evidence>
<evidence type="ECO:0000256" key="1">
    <source>
        <dbReference type="ARBA" id="ARBA00004141"/>
    </source>
</evidence>
<feature type="region of interest" description="Disordered" evidence="13">
    <location>
        <begin position="551"/>
        <end position="573"/>
    </location>
</feature>
<evidence type="ECO:0000256" key="8">
    <source>
        <dbReference type="ARBA" id="ARBA00023065"/>
    </source>
</evidence>
<sequence>MQQRKSAKVRKSTSNYKLLKTSWEHQGRIFFEQSTLHGVRYIAETGRPLIEKFLWFMCVGIGATATVVIIISLWEKFQTNPTITGLDTDFHTWDVPFPAVTICQSVPSNESIIDDFIQRFSDMKDVDDKEKLKDFIVKLTQLSYTTINSFKDYTESHYLAEDVNLKAFVFKLMNPCDDILTECMFKSRSYNCCENFFPVFTESGYCYSFNSRHYELKSPWSDDENPPFEMKYIKETDSKWSLKMSVADVDPLYNYSIYIHNSDEIPGIESKPQHIWDYRVDKIMFSVKQTYTTEDAKQLSIKQRHCVFEHELKLKIDNLYTYSACTKQCRMDTAIKLCGCVPHFYTSDINYRQCTLMELGCISDHLKQIRDVDKCKCFLGCSNTVYEVEKLNEFGSDELTSSLETEFVSWPMVRYKREVLFGWVDLLVSFGGIAGLFLGFSLLSGVEVLYYFTIRACCMFYRNKDELLKIEEEAELNKKTDYDLSLVPYFVKKPKNQGRLDVAKRMKRRKNFNKVNIEPVSPYRYLDNLRDVTMDSFDHCQIHCFVEGDEGTTHEPGPGDSSAVRHRVHELTK</sequence>
<keyword evidence="6 14" id="KW-1133">Transmembrane helix</keyword>
<dbReference type="RefSeq" id="XP_017777841.1">
    <property type="nucleotide sequence ID" value="XM_017922352.1"/>
</dbReference>
<dbReference type="InterPro" id="IPR001873">
    <property type="entry name" value="ENaC"/>
</dbReference>
<evidence type="ECO:0000256" key="2">
    <source>
        <dbReference type="ARBA" id="ARBA00007193"/>
    </source>
</evidence>
<keyword evidence="3 12" id="KW-0813">Transport</keyword>
<comment type="similarity">
    <text evidence="2 12">Belongs to the amiloride-sensitive sodium channel (TC 1.A.6) family.</text>
</comment>
<feature type="compositionally biased region" description="Basic residues" evidence="13">
    <location>
        <begin position="564"/>
        <end position="573"/>
    </location>
</feature>
<feature type="transmembrane region" description="Helical" evidence="14">
    <location>
        <begin position="53"/>
        <end position="74"/>
    </location>
</feature>
<evidence type="ECO:0000313" key="15">
    <source>
        <dbReference type="Proteomes" id="UP000695000"/>
    </source>
</evidence>
<comment type="subcellular location">
    <subcellularLocation>
        <location evidence="1">Membrane</location>
        <topology evidence="1">Multi-pass membrane protein</topology>
    </subcellularLocation>
</comment>
<evidence type="ECO:0000256" key="10">
    <source>
        <dbReference type="ARBA" id="ARBA00023201"/>
    </source>
</evidence>
<organism evidence="15 16">
    <name type="scientific">Nicrophorus vespilloides</name>
    <name type="common">Boreal carrion beetle</name>
    <dbReference type="NCBI Taxonomy" id="110193"/>
    <lineage>
        <taxon>Eukaryota</taxon>
        <taxon>Metazoa</taxon>
        <taxon>Ecdysozoa</taxon>
        <taxon>Arthropoda</taxon>
        <taxon>Hexapoda</taxon>
        <taxon>Insecta</taxon>
        <taxon>Pterygota</taxon>
        <taxon>Neoptera</taxon>
        <taxon>Endopterygota</taxon>
        <taxon>Coleoptera</taxon>
        <taxon>Polyphaga</taxon>
        <taxon>Staphyliniformia</taxon>
        <taxon>Silphidae</taxon>
        <taxon>Nicrophorinae</taxon>
        <taxon>Nicrophorus</taxon>
    </lineage>
</organism>
<keyword evidence="8 12" id="KW-0406">Ion transport</keyword>
<keyword evidence="15" id="KW-1185">Reference proteome</keyword>
<dbReference type="Proteomes" id="UP000695000">
    <property type="component" value="Unplaced"/>
</dbReference>
<dbReference type="PANTHER" id="PTHR11690">
    <property type="entry name" value="AMILORIDE-SENSITIVE SODIUM CHANNEL-RELATED"/>
    <property type="match status" value="1"/>
</dbReference>
<evidence type="ECO:0000256" key="9">
    <source>
        <dbReference type="ARBA" id="ARBA00023136"/>
    </source>
</evidence>
<dbReference type="Pfam" id="PF00858">
    <property type="entry name" value="ASC"/>
    <property type="match status" value="1"/>
</dbReference>
<keyword evidence="4 12" id="KW-0894">Sodium channel</keyword>
<evidence type="ECO:0000256" key="3">
    <source>
        <dbReference type="ARBA" id="ARBA00022448"/>
    </source>
</evidence>
<gene>
    <name evidence="16" type="primary">LOC108563620</name>
</gene>
<keyword evidence="7" id="KW-0915">Sodium</keyword>
<name>A0ABM1MTE1_NICVS</name>
<dbReference type="Gene3D" id="2.60.470.10">
    <property type="entry name" value="Acid-sensing ion channels like domains"/>
    <property type="match status" value="1"/>
</dbReference>
<dbReference type="GeneID" id="108563620"/>
<keyword evidence="10 12" id="KW-0739">Sodium transport</keyword>
<keyword evidence="9 14" id="KW-0472">Membrane</keyword>
<reference evidence="16" key="1">
    <citation type="submission" date="2025-08" db="UniProtKB">
        <authorList>
            <consortium name="RefSeq"/>
        </authorList>
    </citation>
    <scope>IDENTIFICATION</scope>
    <source>
        <tissue evidence="16">Whole Larva</tissue>
    </source>
</reference>
<evidence type="ECO:0000256" key="13">
    <source>
        <dbReference type="SAM" id="MobiDB-lite"/>
    </source>
</evidence>
<keyword evidence="11 12" id="KW-0407">Ion channel</keyword>
<evidence type="ECO:0000256" key="11">
    <source>
        <dbReference type="ARBA" id="ARBA00023303"/>
    </source>
</evidence>
<evidence type="ECO:0000256" key="12">
    <source>
        <dbReference type="RuleBase" id="RU000679"/>
    </source>
</evidence>
<evidence type="ECO:0000256" key="5">
    <source>
        <dbReference type="ARBA" id="ARBA00022692"/>
    </source>
</evidence>